<dbReference type="InterPro" id="IPR001753">
    <property type="entry name" value="Enoyl-CoA_hydra/iso"/>
</dbReference>
<dbReference type="eggNOG" id="COG0223">
    <property type="taxonomic scope" value="Bacteria"/>
</dbReference>
<dbReference type="EMBL" id="CP001778">
    <property type="protein sequence ID" value="ADD44146.1"/>
    <property type="molecule type" value="Genomic_DNA"/>
</dbReference>
<keyword evidence="3" id="KW-1185">Reference proteome</keyword>
<keyword evidence="2" id="KW-0808">Transferase</keyword>
<dbReference type="HOGENOM" id="CLU_008537_1_0_11"/>
<dbReference type="Pfam" id="PF02911">
    <property type="entry name" value="Formyl_trans_C"/>
    <property type="match status" value="1"/>
</dbReference>
<dbReference type="InterPro" id="IPR005793">
    <property type="entry name" value="Formyl_trans_C"/>
</dbReference>
<dbReference type="CDD" id="cd08650">
    <property type="entry name" value="FMT_core_HypX_N"/>
    <property type="match status" value="1"/>
</dbReference>
<sequence length="564" mass="60728">MNILLLVSAFNGLSQRAWCMLRARGHEVTVELAPAYDSPDALTAMIHAAAPDLILCPFLKHRVPAQVWQKWPTVIIHPGPVGDRGPSSLDYAIMDRERQWGVTALSAVEEMDAGPVWASRIFPMPDEPVAKAELYNGPVADAALSCIAEVVDKAADPQYQPMSQETMSRPVASASTRPQLRRADRVFEWTRSAAEIVRRVHAADSAPGVRSEIEGTTVQVYDAAVGEPRTHSATPGTIVGRSGDAIAVAAGDADVWIGQVKRPLDAHGNGIKLPAGYVFGDDVIPELEPPAELRETVYDRDGDVGILTLRAYNGAMSTRACHRMKTALDEALADDTRVLVVRGTERFFSNGIHLNVIAAAPDPALEAWENINAINALCKALVSCTDKLTIAGFTANAGAGGVMFGLSCDVVVVRDGVVLNPYYDMGLYGSELHTYTLPRRVGHATAARLLTEKLPVDATEAAAIGLADAVGPREPESFASWLTGMAQSYADPHWHGQALDAKLKVLSGTHPPAYYEAAELSEMAKDFFDDRSGFAAARSGFVHKMAPAETPPRLARHRWNFANG</sequence>
<dbReference type="PANTHER" id="PTHR43388:SF1">
    <property type="entry name" value="HYDROGENASE MATURATION FACTOR HOXX"/>
    <property type="match status" value="1"/>
</dbReference>
<evidence type="ECO:0000313" key="2">
    <source>
        <dbReference type="EMBL" id="ADD44146.1"/>
    </source>
</evidence>
<dbReference type="InterPro" id="IPR029045">
    <property type="entry name" value="ClpP/crotonase-like_dom_sf"/>
</dbReference>
<dbReference type="RefSeq" id="WP_013019717.1">
    <property type="nucleotide sequence ID" value="NC_013947.1"/>
</dbReference>
<dbReference type="InterPro" id="IPR011034">
    <property type="entry name" value="Formyl_transferase-like_C_sf"/>
</dbReference>
<dbReference type="AlphaFoldDB" id="D3Q597"/>
<feature type="domain" description="Formyl transferase C-terminal" evidence="1">
    <location>
        <begin position="180"/>
        <end position="262"/>
    </location>
</feature>
<dbReference type="SUPFAM" id="SSF53328">
    <property type="entry name" value="Formyltransferase"/>
    <property type="match status" value="1"/>
</dbReference>
<reference evidence="2 3" key="1">
    <citation type="journal article" date="2009" name="Stand. Genomic Sci.">
        <title>Complete genome sequence of Stackebrandtia nassauensis type strain (LLR-40K-21).</title>
        <authorList>
            <person name="Munk C."/>
            <person name="Lapidus A."/>
            <person name="Copeland A."/>
            <person name="Jando M."/>
            <person name="Mayilraj S."/>
            <person name="Glavina Del Rio T."/>
            <person name="Nolan M."/>
            <person name="Chen F."/>
            <person name="Lucas S."/>
            <person name="Tice H."/>
            <person name="Cheng J.F."/>
            <person name="Han C."/>
            <person name="Detter J.C."/>
            <person name="Bruce D."/>
            <person name="Goodwin L."/>
            <person name="Chain P."/>
            <person name="Pitluck S."/>
            <person name="Goker M."/>
            <person name="Ovchinikova G."/>
            <person name="Pati A."/>
            <person name="Ivanova N."/>
            <person name="Mavromatis K."/>
            <person name="Chen A."/>
            <person name="Palaniappan K."/>
            <person name="Land M."/>
            <person name="Hauser L."/>
            <person name="Chang Y.J."/>
            <person name="Jeffries C.D."/>
            <person name="Bristow J."/>
            <person name="Eisen J.A."/>
            <person name="Markowitz V."/>
            <person name="Hugenholtz P."/>
            <person name="Kyrpides N.C."/>
            <person name="Klenk H.P."/>
        </authorList>
    </citation>
    <scope>NUCLEOTIDE SEQUENCE [LARGE SCALE GENOMIC DNA]</scope>
    <source>
        <strain evidence="3">DSM 44728 / CIP 108903 / NRRL B-16338 / NBRC 102104 / LLR-40K-21</strain>
    </source>
</reference>
<dbReference type="STRING" id="446470.Snas_4501"/>
<accession>D3Q597</accession>
<protein>
    <submittedName>
        <fullName evidence="2">Formyl transferase domain protein</fullName>
    </submittedName>
</protein>
<organism evidence="2 3">
    <name type="scientific">Stackebrandtia nassauensis (strain DSM 44728 / CIP 108903 / NRRL B-16338 / NBRC 102104 / LLR-40K-21)</name>
    <dbReference type="NCBI Taxonomy" id="446470"/>
    <lineage>
        <taxon>Bacteria</taxon>
        <taxon>Bacillati</taxon>
        <taxon>Actinomycetota</taxon>
        <taxon>Actinomycetes</taxon>
        <taxon>Glycomycetales</taxon>
        <taxon>Glycomycetaceae</taxon>
        <taxon>Stackebrandtia</taxon>
    </lineage>
</organism>
<dbReference type="PANTHER" id="PTHR43388">
    <property type="entry name" value="HYDROGENASE MATURATION FACTOR HOXX"/>
    <property type="match status" value="1"/>
</dbReference>
<dbReference type="InterPro" id="IPR036477">
    <property type="entry name" value="Formyl_transf_N_sf"/>
</dbReference>
<dbReference type="CDD" id="cd06558">
    <property type="entry name" value="crotonase-like"/>
    <property type="match status" value="1"/>
</dbReference>
<name>D3Q597_STANL</name>
<dbReference type="Pfam" id="PF00378">
    <property type="entry name" value="ECH_1"/>
    <property type="match status" value="1"/>
</dbReference>
<dbReference type="OrthoDB" id="580992at2"/>
<dbReference type="PIRSF" id="PIRSF006787">
    <property type="entry name" value="Hydrgn_mat_HoxX"/>
    <property type="match status" value="1"/>
</dbReference>
<dbReference type="InterPro" id="IPR047180">
    <property type="entry name" value="HoxX-like"/>
</dbReference>
<dbReference type="SUPFAM" id="SSF52096">
    <property type="entry name" value="ClpP/crotonase"/>
    <property type="match status" value="1"/>
</dbReference>
<dbReference type="KEGG" id="sna:Snas_4501"/>
<proteinExistence type="predicted"/>
<dbReference type="Proteomes" id="UP000000844">
    <property type="component" value="Chromosome"/>
</dbReference>
<dbReference type="InterPro" id="IPR009188">
    <property type="entry name" value="NiFe-hyd_mat_HypX/HoxX"/>
</dbReference>
<dbReference type="GO" id="GO:0016740">
    <property type="term" value="F:transferase activity"/>
    <property type="evidence" value="ECO:0007669"/>
    <property type="project" value="UniProtKB-KW"/>
</dbReference>
<dbReference type="SUPFAM" id="SSF50486">
    <property type="entry name" value="FMT C-terminal domain-like"/>
    <property type="match status" value="1"/>
</dbReference>
<dbReference type="CDD" id="cd08701">
    <property type="entry name" value="FMT_C_HypX"/>
    <property type="match status" value="1"/>
</dbReference>
<dbReference type="eggNOG" id="COG1024">
    <property type="taxonomic scope" value="Bacteria"/>
</dbReference>
<evidence type="ECO:0000313" key="3">
    <source>
        <dbReference type="Proteomes" id="UP000000844"/>
    </source>
</evidence>
<evidence type="ECO:0000259" key="1">
    <source>
        <dbReference type="Pfam" id="PF02911"/>
    </source>
</evidence>
<dbReference type="Gene3D" id="3.40.50.12230">
    <property type="match status" value="1"/>
</dbReference>
<dbReference type="Gene3D" id="3.90.226.10">
    <property type="entry name" value="2-enoyl-CoA Hydratase, Chain A, domain 1"/>
    <property type="match status" value="1"/>
</dbReference>
<gene>
    <name evidence="2" type="ordered locus">Snas_4501</name>
</gene>